<organism evidence="1 2">
    <name type="scientific">Canavalia gladiata</name>
    <name type="common">Sword bean</name>
    <name type="synonym">Dolichos gladiatus</name>
    <dbReference type="NCBI Taxonomy" id="3824"/>
    <lineage>
        <taxon>Eukaryota</taxon>
        <taxon>Viridiplantae</taxon>
        <taxon>Streptophyta</taxon>
        <taxon>Embryophyta</taxon>
        <taxon>Tracheophyta</taxon>
        <taxon>Spermatophyta</taxon>
        <taxon>Magnoliopsida</taxon>
        <taxon>eudicotyledons</taxon>
        <taxon>Gunneridae</taxon>
        <taxon>Pentapetalae</taxon>
        <taxon>rosids</taxon>
        <taxon>fabids</taxon>
        <taxon>Fabales</taxon>
        <taxon>Fabaceae</taxon>
        <taxon>Papilionoideae</taxon>
        <taxon>50 kb inversion clade</taxon>
        <taxon>NPAAA clade</taxon>
        <taxon>indigoferoid/millettioid clade</taxon>
        <taxon>Phaseoleae</taxon>
        <taxon>Canavalia</taxon>
    </lineage>
</organism>
<gene>
    <name evidence="1" type="ORF">VNO77_15504</name>
</gene>
<accession>A0AAN9M426</accession>
<reference evidence="1 2" key="1">
    <citation type="submission" date="2024-01" db="EMBL/GenBank/DDBJ databases">
        <title>The genomes of 5 underutilized Papilionoideae crops provide insights into root nodulation and disease resistanc.</title>
        <authorList>
            <person name="Jiang F."/>
        </authorList>
    </citation>
    <scope>NUCLEOTIDE SEQUENCE [LARGE SCALE GENOMIC DNA]</scope>
    <source>
        <strain evidence="1">LVBAO_FW01</strain>
        <tissue evidence="1">Leaves</tissue>
    </source>
</reference>
<evidence type="ECO:0000313" key="2">
    <source>
        <dbReference type="Proteomes" id="UP001367508"/>
    </source>
</evidence>
<comment type="caution">
    <text evidence="1">The sequence shown here is derived from an EMBL/GenBank/DDBJ whole genome shotgun (WGS) entry which is preliminary data.</text>
</comment>
<sequence length="121" mass="14299">MTFSIKDNPLHDHMESIGSCFGSQLEAFNQDLNAKITKLYEHYFMTLFVNMEEKCNQAKPVLNHIIEVEMKEKNLLRERMNLRRILSPFSLVVSEAFFFGRLKMEIPPENMNRMKTPQNEN</sequence>
<proteinExistence type="predicted"/>
<dbReference type="Proteomes" id="UP001367508">
    <property type="component" value="Unassembled WGS sequence"/>
</dbReference>
<protein>
    <submittedName>
        <fullName evidence="1">Uncharacterized protein</fullName>
    </submittedName>
</protein>
<dbReference type="AlphaFoldDB" id="A0AAN9M426"/>
<evidence type="ECO:0000313" key="1">
    <source>
        <dbReference type="EMBL" id="KAK7345088.1"/>
    </source>
</evidence>
<name>A0AAN9M426_CANGL</name>
<dbReference type="EMBL" id="JAYMYQ010000003">
    <property type="protein sequence ID" value="KAK7345088.1"/>
    <property type="molecule type" value="Genomic_DNA"/>
</dbReference>
<keyword evidence="2" id="KW-1185">Reference proteome</keyword>